<reference evidence="4 5" key="1">
    <citation type="submission" date="2019-06" db="EMBL/GenBank/DDBJ databases">
        <title>Aeromicrobium sp. nov., isolated from a maize field.</title>
        <authorList>
            <person name="Lin S.-Y."/>
            <person name="Tsai C.-F."/>
            <person name="Young C.-C."/>
        </authorList>
    </citation>
    <scope>NUCLEOTIDE SEQUENCE [LARGE SCALE GENOMIC DNA]</scope>
    <source>
        <strain evidence="4 5">CC-CFT486</strain>
    </source>
</reference>
<dbReference type="RefSeq" id="WP_147687009.1">
    <property type="nucleotide sequence ID" value="NZ_VDUX01000005.1"/>
</dbReference>
<dbReference type="PANTHER" id="PTHR33371">
    <property type="entry name" value="INTERMEMBRANE PHOSPHOLIPID TRANSPORT SYSTEM BINDING PROTEIN MLAD-RELATED"/>
    <property type="match status" value="1"/>
</dbReference>
<dbReference type="InterPro" id="IPR005693">
    <property type="entry name" value="Mce"/>
</dbReference>
<protein>
    <submittedName>
        <fullName evidence="4">MCE family protein</fullName>
    </submittedName>
</protein>
<evidence type="ECO:0000313" key="5">
    <source>
        <dbReference type="Proteomes" id="UP000321571"/>
    </source>
</evidence>
<feature type="region of interest" description="Disordered" evidence="1">
    <location>
        <begin position="375"/>
        <end position="413"/>
    </location>
</feature>
<name>A0A5C8NGE2_9ACTN</name>
<evidence type="ECO:0000313" key="4">
    <source>
        <dbReference type="EMBL" id="TXL58031.1"/>
    </source>
</evidence>
<organism evidence="4 5">
    <name type="scientific">Aeromicrobium terrae</name>
    <dbReference type="NCBI Taxonomy" id="2498846"/>
    <lineage>
        <taxon>Bacteria</taxon>
        <taxon>Bacillati</taxon>
        <taxon>Actinomycetota</taxon>
        <taxon>Actinomycetes</taxon>
        <taxon>Propionibacteriales</taxon>
        <taxon>Nocardioidaceae</taxon>
        <taxon>Aeromicrobium</taxon>
    </lineage>
</organism>
<comment type="caution">
    <text evidence="4">The sequence shown here is derived from an EMBL/GenBank/DDBJ whole genome shotgun (WGS) entry which is preliminary data.</text>
</comment>
<dbReference type="InterPro" id="IPR003399">
    <property type="entry name" value="Mce/MlaD"/>
</dbReference>
<dbReference type="AlphaFoldDB" id="A0A5C8NGE2"/>
<dbReference type="PROSITE" id="PS51257">
    <property type="entry name" value="PROKAR_LIPOPROTEIN"/>
    <property type="match status" value="1"/>
</dbReference>
<gene>
    <name evidence="4" type="ORF">FHP06_11955</name>
</gene>
<dbReference type="Proteomes" id="UP000321571">
    <property type="component" value="Unassembled WGS sequence"/>
</dbReference>
<keyword evidence="5" id="KW-1185">Reference proteome</keyword>
<accession>A0A5C8NGE2</accession>
<evidence type="ECO:0000256" key="1">
    <source>
        <dbReference type="SAM" id="MobiDB-lite"/>
    </source>
</evidence>
<sequence>MRIRHSTRLSALMVTLASGLVLSGCGFSPYNVPLPGGADVGDHPYTVKVEFRDVLDLVPQSAVRVDDIAVGKITDVKRKGWNAEVTLEINGKVELPDNAQATIRQTSLLGEKFVSLAPPANGGTGRLSNGDVIPLDRSGANPDIEQVFGAASLLFNGGGLDKVNTIVRELNASLDGNEPEVKQLLQSTSTFLGQLDDNKQALLTSLEKVNRLAITTNQQKAAITHALDDLPEALRVVNGQRDDLVGLLQSLDKLGDVATGVIRRSKADTLADLKNLAPVLRELANAGDNLAKVSEIILSFPFSDAIVGDSLSRALVSCGDGTKKTPADKIASTVHNGACYGDYANLDINLNLNTDQVKSLIAMIVSLVKAGAPTLPAPKTAQPKSPTDATKGLTGLVDGLGKASSPKSSKDPKAAPVFCSLLGLCRTPATSIAKADRLDVGRLLVGPAVAR</sequence>
<dbReference type="Pfam" id="PF02470">
    <property type="entry name" value="MlaD"/>
    <property type="match status" value="1"/>
</dbReference>
<dbReference type="Pfam" id="PF11887">
    <property type="entry name" value="Mce4_CUP1"/>
    <property type="match status" value="1"/>
</dbReference>
<dbReference type="InterPro" id="IPR052336">
    <property type="entry name" value="MlaD_Phospholipid_Transporter"/>
</dbReference>
<feature type="domain" description="Mce/MlaD" evidence="2">
    <location>
        <begin position="44"/>
        <end position="119"/>
    </location>
</feature>
<evidence type="ECO:0000259" key="2">
    <source>
        <dbReference type="Pfam" id="PF02470"/>
    </source>
</evidence>
<evidence type="ECO:0000259" key="3">
    <source>
        <dbReference type="Pfam" id="PF11887"/>
    </source>
</evidence>
<dbReference type="NCBIfam" id="TIGR00996">
    <property type="entry name" value="Mtu_fam_mce"/>
    <property type="match status" value="1"/>
</dbReference>
<dbReference type="GO" id="GO:0005576">
    <property type="term" value="C:extracellular region"/>
    <property type="evidence" value="ECO:0007669"/>
    <property type="project" value="TreeGrafter"/>
</dbReference>
<feature type="domain" description="Mammalian cell entry C-terminal" evidence="3">
    <location>
        <begin position="125"/>
        <end position="285"/>
    </location>
</feature>
<dbReference type="EMBL" id="VDUX01000005">
    <property type="protein sequence ID" value="TXL58031.1"/>
    <property type="molecule type" value="Genomic_DNA"/>
</dbReference>
<dbReference type="PANTHER" id="PTHR33371:SF15">
    <property type="entry name" value="LIPOPROTEIN LPRN"/>
    <property type="match status" value="1"/>
</dbReference>
<dbReference type="InterPro" id="IPR024516">
    <property type="entry name" value="Mce_C"/>
</dbReference>
<dbReference type="OrthoDB" id="9774928at2"/>
<proteinExistence type="predicted"/>